<evidence type="ECO:0000313" key="14">
    <source>
        <dbReference type="Proteomes" id="UP000434172"/>
    </source>
</evidence>
<keyword evidence="5 11" id="KW-0812">Transmembrane</keyword>
<feature type="transmembrane region" description="Helical" evidence="11">
    <location>
        <begin position="173"/>
        <end position="194"/>
    </location>
</feature>
<evidence type="ECO:0000256" key="3">
    <source>
        <dbReference type="ARBA" id="ARBA00010992"/>
    </source>
</evidence>
<dbReference type="GO" id="GO:0016846">
    <property type="term" value="F:carbon-sulfur lyase activity"/>
    <property type="evidence" value="ECO:0007669"/>
    <property type="project" value="InterPro"/>
</dbReference>
<keyword evidence="14" id="KW-1185">Reference proteome</keyword>
<evidence type="ECO:0000256" key="4">
    <source>
        <dbReference type="ARBA" id="ARBA00022448"/>
    </source>
</evidence>
<keyword evidence="4 10" id="KW-0813">Transport</keyword>
<dbReference type="Pfam" id="PF04828">
    <property type="entry name" value="GFA"/>
    <property type="match status" value="1"/>
</dbReference>
<dbReference type="InterPro" id="IPR003663">
    <property type="entry name" value="Sugar/inositol_transpt"/>
</dbReference>
<dbReference type="Gene3D" id="3.90.1590.10">
    <property type="entry name" value="glutathione-dependent formaldehyde- activating enzyme (gfa)"/>
    <property type="match status" value="1"/>
</dbReference>
<dbReference type="Pfam" id="PF00083">
    <property type="entry name" value="Sugar_tr"/>
    <property type="match status" value="1"/>
</dbReference>
<dbReference type="AlphaFoldDB" id="A0A8H3ZKK7"/>
<evidence type="ECO:0000256" key="8">
    <source>
        <dbReference type="ARBA" id="ARBA00022989"/>
    </source>
</evidence>
<name>A0A8H3ZKK7_9PEZI</name>
<dbReference type="InterPro" id="IPR005829">
    <property type="entry name" value="Sugar_transporter_CS"/>
</dbReference>
<dbReference type="Gene3D" id="1.20.1250.20">
    <property type="entry name" value="MFS general substrate transporter like domains"/>
    <property type="match status" value="1"/>
</dbReference>
<sequence length="615" mass="67898">MGLLKSKTTKKTAEQAVGSDLTAVLPENPAPWYRTKHLLLLNLTLLVPMFSSASVGFDGAMMNGLQTIEQWRGYFGHPSAPILGTMNAVYPIGKIMGLVPVTWLADKFGRKTPMWIGFFLLLLGAALQGASVSLPMFIVSRWLLGAATAFIAQPAPILVTELAYPTQRGKISALYNTFFFFGAILAAWSTYGTFRLPSTWSWRIPSILQGALPAIQCVFFYFVPESPRWLVANGKTDVAREVITRYHAGGDSSALLVDYEIKEIEENLRIEMEASKESSYLDLLKTGPNRRRTLIAVIVGIGAQWSGSGVISYYLTLVLNTVGITATKDQALINGLLQVFNWIAAVFAGAMMVDRIGRRKLFLISTAGMLVCYVIWTILTSVFARTKDEKAGYTVVAFIFIYYFFYDIAWSPLLMAYPVEIMPYTLRGRGLTISLGSTFIGLIIGQFLNPIGMANLGWMYYIVFCCILAILLVLIWFLFPETKGRTLEQIAEVFDGKNHSLGISGVGEEKLKDDFVEIAKLPHKSVAITCGSDLVSHFTLHNTSSGSPKEKAFCRVCGTPLWTAPASAQGQFLLIRTSLLDGGSNLTPEVEIFVKSRPAWQHAVDGAVQWEGMRR</sequence>
<keyword evidence="7" id="KW-0862">Zinc</keyword>
<dbReference type="PANTHER" id="PTHR48022:SF3">
    <property type="entry name" value="HEXOSE TRANSPORTER PROTEIN (AFU_ORTHOLOGUE AFUA_8G04480)-RELATED"/>
    <property type="match status" value="1"/>
</dbReference>
<comment type="caution">
    <text evidence="13">The sequence shown here is derived from an EMBL/GenBank/DDBJ whole genome shotgun (WGS) entry which is preliminary data.</text>
</comment>
<evidence type="ECO:0000256" key="9">
    <source>
        <dbReference type="ARBA" id="ARBA00023136"/>
    </source>
</evidence>
<dbReference type="InterPro" id="IPR006913">
    <property type="entry name" value="CENP-V/GFA"/>
</dbReference>
<dbReference type="GO" id="GO:0016020">
    <property type="term" value="C:membrane"/>
    <property type="evidence" value="ECO:0007669"/>
    <property type="project" value="UniProtKB-SubCell"/>
</dbReference>
<evidence type="ECO:0000313" key="13">
    <source>
        <dbReference type="EMBL" id="KAF0323289.1"/>
    </source>
</evidence>
<feature type="transmembrane region" description="Helical" evidence="11">
    <location>
        <begin position="144"/>
        <end position="164"/>
    </location>
</feature>
<feature type="transmembrane region" description="Helical" evidence="11">
    <location>
        <begin position="431"/>
        <end position="452"/>
    </location>
</feature>
<protein>
    <submittedName>
        <fullName evidence="13">Lactose permease</fullName>
    </submittedName>
</protein>
<comment type="similarity">
    <text evidence="3 10">Belongs to the major facilitator superfamily. Sugar transporter (TC 2.A.1.1) family.</text>
</comment>
<dbReference type="SUPFAM" id="SSF103473">
    <property type="entry name" value="MFS general substrate transporter"/>
    <property type="match status" value="1"/>
</dbReference>
<reference evidence="13 14" key="1">
    <citation type="submission" date="2019-12" db="EMBL/GenBank/DDBJ databases">
        <title>A genome sequence resource for the geographically widespread anthracnose pathogen Colletotrichum asianum.</title>
        <authorList>
            <person name="Meng Y."/>
        </authorList>
    </citation>
    <scope>NUCLEOTIDE SEQUENCE [LARGE SCALE GENOMIC DNA]</scope>
    <source>
        <strain evidence="13 14">ICMP 18580</strain>
    </source>
</reference>
<feature type="transmembrane region" description="Helical" evidence="11">
    <location>
        <begin position="361"/>
        <end position="379"/>
    </location>
</feature>
<dbReference type="Proteomes" id="UP000434172">
    <property type="component" value="Unassembled WGS sequence"/>
</dbReference>
<dbReference type="FunFam" id="1.20.1250.20:FF:000117">
    <property type="entry name" value="MFS hexose transporter"/>
    <property type="match status" value="1"/>
</dbReference>
<evidence type="ECO:0000256" key="2">
    <source>
        <dbReference type="ARBA" id="ARBA00005495"/>
    </source>
</evidence>
<evidence type="ECO:0000256" key="7">
    <source>
        <dbReference type="ARBA" id="ARBA00022833"/>
    </source>
</evidence>
<keyword evidence="6" id="KW-0479">Metal-binding</keyword>
<feature type="transmembrane region" description="Helical" evidence="11">
    <location>
        <begin position="38"/>
        <end position="57"/>
    </location>
</feature>
<comment type="subcellular location">
    <subcellularLocation>
        <location evidence="1">Membrane</location>
        <topology evidence="1">Multi-pass membrane protein</topology>
    </subcellularLocation>
</comment>
<dbReference type="InterPro" id="IPR036259">
    <property type="entry name" value="MFS_trans_sf"/>
</dbReference>
<keyword evidence="9 11" id="KW-0472">Membrane</keyword>
<evidence type="ECO:0000259" key="12">
    <source>
        <dbReference type="PROSITE" id="PS50850"/>
    </source>
</evidence>
<dbReference type="InterPro" id="IPR011057">
    <property type="entry name" value="Mss4-like_sf"/>
</dbReference>
<dbReference type="GO" id="GO:0046872">
    <property type="term" value="F:metal ion binding"/>
    <property type="evidence" value="ECO:0007669"/>
    <property type="project" value="UniProtKB-KW"/>
</dbReference>
<dbReference type="EMBL" id="WOWK01000053">
    <property type="protein sequence ID" value="KAF0323289.1"/>
    <property type="molecule type" value="Genomic_DNA"/>
</dbReference>
<feature type="domain" description="Major facilitator superfamily (MFS) profile" evidence="12">
    <location>
        <begin position="44"/>
        <end position="483"/>
    </location>
</feature>
<evidence type="ECO:0000256" key="1">
    <source>
        <dbReference type="ARBA" id="ARBA00004141"/>
    </source>
</evidence>
<dbReference type="PROSITE" id="PS50850">
    <property type="entry name" value="MFS"/>
    <property type="match status" value="1"/>
</dbReference>
<feature type="transmembrane region" description="Helical" evidence="11">
    <location>
        <begin position="294"/>
        <end position="315"/>
    </location>
</feature>
<dbReference type="InterPro" id="IPR020846">
    <property type="entry name" value="MFS_dom"/>
</dbReference>
<feature type="transmembrane region" description="Helical" evidence="11">
    <location>
        <begin position="117"/>
        <end position="138"/>
    </location>
</feature>
<dbReference type="SUPFAM" id="SSF51316">
    <property type="entry name" value="Mss4-like"/>
    <property type="match status" value="1"/>
</dbReference>
<dbReference type="NCBIfam" id="TIGR00879">
    <property type="entry name" value="SP"/>
    <property type="match status" value="1"/>
</dbReference>
<feature type="transmembrane region" description="Helical" evidence="11">
    <location>
        <begin position="458"/>
        <end position="479"/>
    </location>
</feature>
<dbReference type="InterPro" id="IPR005828">
    <property type="entry name" value="MFS_sugar_transport-like"/>
</dbReference>
<feature type="transmembrane region" description="Helical" evidence="11">
    <location>
        <begin position="335"/>
        <end position="354"/>
    </location>
</feature>
<feature type="transmembrane region" description="Helical" evidence="11">
    <location>
        <begin position="391"/>
        <end position="410"/>
    </location>
</feature>
<dbReference type="PANTHER" id="PTHR48022">
    <property type="entry name" value="PLASTIDIC GLUCOSE TRANSPORTER 4"/>
    <property type="match status" value="1"/>
</dbReference>
<gene>
    <name evidence="13" type="ORF">GQ607_009407</name>
</gene>
<feature type="transmembrane region" description="Helical" evidence="11">
    <location>
        <begin position="88"/>
        <end position="105"/>
    </location>
</feature>
<keyword evidence="8 11" id="KW-1133">Transmembrane helix</keyword>
<dbReference type="OrthoDB" id="6133115at2759"/>
<evidence type="ECO:0000256" key="6">
    <source>
        <dbReference type="ARBA" id="ARBA00022723"/>
    </source>
</evidence>
<dbReference type="InterPro" id="IPR050360">
    <property type="entry name" value="MFS_Sugar_Transporters"/>
</dbReference>
<evidence type="ECO:0000256" key="5">
    <source>
        <dbReference type="ARBA" id="ARBA00022692"/>
    </source>
</evidence>
<proteinExistence type="inferred from homology"/>
<dbReference type="PROSITE" id="PS00216">
    <property type="entry name" value="SUGAR_TRANSPORT_1"/>
    <property type="match status" value="1"/>
</dbReference>
<evidence type="ECO:0000256" key="10">
    <source>
        <dbReference type="RuleBase" id="RU003346"/>
    </source>
</evidence>
<evidence type="ECO:0000256" key="11">
    <source>
        <dbReference type="SAM" id="Phobius"/>
    </source>
</evidence>
<accession>A0A8H3ZKK7</accession>
<feature type="transmembrane region" description="Helical" evidence="11">
    <location>
        <begin position="200"/>
        <end position="223"/>
    </location>
</feature>
<dbReference type="GO" id="GO:0005351">
    <property type="term" value="F:carbohydrate:proton symporter activity"/>
    <property type="evidence" value="ECO:0007669"/>
    <property type="project" value="TreeGrafter"/>
</dbReference>
<organism evidence="13 14">
    <name type="scientific">Colletotrichum asianum</name>
    <dbReference type="NCBI Taxonomy" id="702518"/>
    <lineage>
        <taxon>Eukaryota</taxon>
        <taxon>Fungi</taxon>
        <taxon>Dikarya</taxon>
        <taxon>Ascomycota</taxon>
        <taxon>Pezizomycotina</taxon>
        <taxon>Sordariomycetes</taxon>
        <taxon>Hypocreomycetidae</taxon>
        <taxon>Glomerellales</taxon>
        <taxon>Glomerellaceae</taxon>
        <taxon>Colletotrichum</taxon>
        <taxon>Colletotrichum gloeosporioides species complex</taxon>
    </lineage>
</organism>
<comment type="similarity">
    <text evidence="2">Belongs to the Gfa family.</text>
</comment>